<dbReference type="AlphaFoldDB" id="A0A4Q1AFT2"/>
<dbReference type="RefSeq" id="WP_129088200.1">
    <property type="nucleotide sequence ID" value="NZ_CP053836.1"/>
</dbReference>
<dbReference type="PANTHER" id="PTHR32322:SF18">
    <property type="entry name" value="S-ADENOSYLMETHIONINE_S-ADENOSYLHOMOCYSTEINE TRANSPORTER"/>
    <property type="match status" value="1"/>
</dbReference>
<feature type="transmembrane region" description="Helical" evidence="6">
    <location>
        <begin position="119"/>
        <end position="137"/>
    </location>
</feature>
<proteinExistence type="predicted"/>
<dbReference type="EMBL" id="PDKK01000016">
    <property type="protein sequence ID" value="RXK02419.1"/>
    <property type="molecule type" value="Genomic_DNA"/>
</dbReference>
<keyword evidence="2" id="KW-1003">Cell membrane</keyword>
<evidence type="ECO:0000256" key="3">
    <source>
        <dbReference type="ARBA" id="ARBA00022692"/>
    </source>
</evidence>
<feature type="transmembrane region" description="Helical" evidence="6">
    <location>
        <begin position="176"/>
        <end position="198"/>
    </location>
</feature>
<dbReference type="SUPFAM" id="SSF103481">
    <property type="entry name" value="Multidrug resistance efflux transporter EmrE"/>
    <property type="match status" value="2"/>
</dbReference>
<feature type="transmembrane region" description="Helical" evidence="6">
    <location>
        <begin position="243"/>
        <end position="262"/>
    </location>
</feature>
<feature type="transmembrane region" description="Helical" evidence="6">
    <location>
        <begin position="210"/>
        <end position="231"/>
    </location>
</feature>
<feature type="domain" description="EamA" evidence="7">
    <location>
        <begin position="150"/>
        <end position="283"/>
    </location>
</feature>
<comment type="caution">
    <text evidence="8">The sequence shown here is derived from an EMBL/GenBank/DDBJ whole genome shotgun (WGS) entry which is preliminary data.</text>
</comment>
<evidence type="ECO:0000256" key="1">
    <source>
        <dbReference type="ARBA" id="ARBA00004651"/>
    </source>
</evidence>
<feature type="transmembrane region" description="Helical" evidence="6">
    <location>
        <begin position="149"/>
        <end position="169"/>
    </location>
</feature>
<evidence type="ECO:0000256" key="4">
    <source>
        <dbReference type="ARBA" id="ARBA00022989"/>
    </source>
</evidence>
<evidence type="ECO:0000259" key="7">
    <source>
        <dbReference type="Pfam" id="PF00892"/>
    </source>
</evidence>
<keyword evidence="4 6" id="KW-1133">Transmembrane helix</keyword>
<feature type="transmembrane region" description="Helical" evidence="6">
    <location>
        <begin position="32"/>
        <end position="51"/>
    </location>
</feature>
<dbReference type="PANTHER" id="PTHR32322">
    <property type="entry name" value="INNER MEMBRANE TRANSPORTER"/>
    <property type="match status" value="1"/>
</dbReference>
<accession>A0A4Q1AFT2</accession>
<comment type="subcellular location">
    <subcellularLocation>
        <location evidence="1">Cell membrane</location>
        <topology evidence="1">Multi-pass membrane protein</topology>
    </subcellularLocation>
</comment>
<evidence type="ECO:0000313" key="9">
    <source>
        <dbReference type="Proteomes" id="UP000289758"/>
    </source>
</evidence>
<keyword evidence="9" id="KW-1185">Reference proteome</keyword>
<keyword evidence="3 6" id="KW-0812">Transmembrane</keyword>
<dbReference type="Proteomes" id="UP000289758">
    <property type="component" value="Unassembled WGS sequence"/>
</dbReference>
<feature type="domain" description="EamA" evidence="7">
    <location>
        <begin position="5"/>
        <end position="136"/>
    </location>
</feature>
<evidence type="ECO:0000256" key="2">
    <source>
        <dbReference type="ARBA" id="ARBA00022475"/>
    </source>
</evidence>
<protein>
    <submittedName>
        <fullName evidence="8">EamA family transporter</fullName>
    </submittedName>
</protein>
<feature type="transmembrane region" description="Helical" evidence="6">
    <location>
        <begin position="268"/>
        <end position="286"/>
    </location>
</feature>
<feature type="transmembrane region" description="Helical" evidence="6">
    <location>
        <begin position="63"/>
        <end position="81"/>
    </location>
</feature>
<evidence type="ECO:0000256" key="5">
    <source>
        <dbReference type="ARBA" id="ARBA00023136"/>
    </source>
</evidence>
<reference evidence="8 9" key="1">
    <citation type="submission" date="2017-10" db="EMBL/GenBank/DDBJ databases">
        <title>Genomics of the genus Arcobacter.</title>
        <authorList>
            <person name="Perez-Cataluna A."/>
            <person name="Figueras M.J."/>
        </authorList>
    </citation>
    <scope>NUCLEOTIDE SEQUENCE [LARGE SCALE GENOMIC DNA]</scope>
    <source>
        <strain evidence="8 9">CECT 8441</strain>
    </source>
</reference>
<gene>
    <name evidence="8" type="ORF">CRV07_13835</name>
</gene>
<evidence type="ECO:0000256" key="6">
    <source>
        <dbReference type="SAM" id="Phobius"/>
    </source>
</evidence>
<dbReference type="GO" id="GO:0005886">
    <property type="term" value="C:plasma membrane"/>
    <property type="evidence" value="ECO:0007669"/>
    <property type="project" value="UniProtKB-SubCell"/>
</dbReference>
<dbReference type="OrthoDB" id="5416392at2"/>
<feature type="transmembrane region" description="Helical" evidence="6">
    <location>
        <begin position="93"/>
        <end position="112"/>
    </location>
</feature>
<evidence type="ECO:0000313" key="8">
    <source>
        <dbReference type="EMBL" id="RXK02419.1"/>
    </source>
</evidence>
<organism evidence="8 9">
    <name type="scientific">Halarcobacter ebronensis</name>
    <dbReference type="NCBI Taxonomy" id="1462615"/>
    <lineage>
        <taxon>Bacteria</taxon>
        <taxon>Pseudomonadati</taxon>
        <taxon>Campylobacterota</taxon>
        <taxon>Epsilonproteobacteria</taxon>
        <taxon>Campylobacterales</taxon>
        <taxon>Arcobacteraceae</taxon>
        <taxon>Halarcobacter</taxon>
    </lineage>
</organism>
<sequence>MNYVGFLLLTFAMFIWGSSFIALKIAMIDMQAFSVIFFRMLIASLCFLYFIKDFMKFNFTKRNIKFLILLAFFEPCLYFIFEAKALQLTSVSQAGMITSLLPIIVGVAAGFFLKEKITFRLLLGSFIALLGTVILSSNATASQSAPNPILGNFLEFLAMACGAGYTIVARYLTKEFSALFITAFQVFIGTIFFFPIFIYEFSTNDINFTLNSVLALFYLGVVVTLAGYGLYNYALTKVEASKAAIFIYLIPVFALVLANLILDEKVSFVELLASFIILFGVFVSEFKIKKLKRKRA</sequence>
<name>A0A4Q1AFT2_9BACT</name>
<dbReference type="Pfam" id="PF00892">
    <property type="entry name" value="EamA"/>
    <property type="match status" value="2"/>
</dbReference>
<dbReference type="InterPro" id="IPR000620">
    <property type="entry name" value="EamA_dom"/>
</dbReference>
<dbReference type="InterPro" id="IPR037185">
    <property type="entry name" value="EmrE-like"/>
</dbReference>
<dbReference type="InterPro" id="IPR050638">
    <property type="entry name" value="AA-Vitamin_Transporters"/>
</dbReference>
<keyword evidence="5 6" id="KW-0472">Membrane</keyword>